<keyword evidence="8 12" id="KW-0238">DNA-binding</keyword>
<dbReference type="SUPFAM" id="SSF52540">
    <property type="entry name" value="P-loop containing nucleoside triphosphate hydrolases"/>
    <property type="match status" value="1"/>
</dbReference>
<dbReference type="Gene3D" id="1.10.10.60">
    <property type="entry name" value="Homeodomain-like"/>
    <property type="match status" value="1"/>
</dbReference>
<dbReference type="InterPro" id="IPR025944">
    <property type="entry name" value="Sigma_54_int_dom_CS"/>
</dbReference>
<dbReference type="GO" id="GO:0000160">
    <property type="term" value="P:phosphorelay signal transduction system"/>
    <property type="evidence" value="ECO:0007669"/>
    <property type="project" value="UniProtKB-UniRule"/>
</dbReference>
<dbReference type="Pfam" id="PF25601">
    <property type="entry name" value="AAA_lid_14"/>
    <property type="match status" value="1"/>
</dbReference>
<gene>
    <name evidence="14" type="primary">nifA</name>
    <name evidence="14" type="ORF">MGMO_11c00340</name>
</gene>
<dbReference type="GO" id="GO:0043565">
    <property type="term" value="F:sequence-specific DNA binding"/>
    <property type="evidence" value="ECO:0007669"/>
    <property type="project" value="InterPro"/>
</dbReference>
<evidence type="ECO:0000313" key="15">
    <source>
        <dbReference type="Proteomes" id="UP000017842"/>
    </source>
</evidence>
<evidence type="ECO:0000256" key="6">
    <source>
        <dbReference type="ARBA" id="ARBA00023012"/>
    </source>
</evidence>
<dbReference type="SUPFAM" id="SSF55781">
    <property type="entry name" value="GAF domain-like"/>
    <property type="match status" value="1"/>
</dbReference>
<accession>V5C5J1</accession>
<dbReference type="Pfam" id="PF01590">
    <property type="entry name" value="GAF"/>
    <property type="match status" value="1"/>
</dbReference>
<dbReference type="GO" id="GO:0005524">
    <property type="term" value="F:ATP binding"/>
    <property type="evidence" value="ECO:0007669"/>
    <property type="project" value="UniProtKB-KW"/>
</dbReference>
<dbReference type="SMART" id="SM00382">
    <property type="entry name" value="AAA"/>
    <property type="match status" value="1"/>
</dbReference>
<dbReference type="PROSITE" id="PS00675">
    <property type="entry name" value="SIGMA54_INTERACT_1"/>
    <property type="match status" value="1"/>
</dbReference>
<evidence type="ECO:0000256" key="5">
    <source>
        <dbReference type="ARBA" id="ARBA00022840"/>
    </source>
</evidence>
<comment type="function">
    <text evidence="1 12">Required for activation of most nif operons, which are directly involved in nitrogen fixation.</text>
</comment>
<organism evidence="14 15">
    <name type="scientific">Methyloglobulus morosus KoM1</name>
    <dbReference type="NCBI Taxonomy" id="1116472"/>
    <lineage>
        <taxon>Bacteria</taxon>
        <taxon>Pseudomonadati</taxon>
        <taxon>Pseudomonadota</taxon>
        <taxon>Gammaproteobacteria</taxon>
        <taxon>Methylococcales</taxon>
        <taxon>Methylococcaceae</taxon>
        <taxon>Methyloglobulus</taxon>
    </lineage>
</organism>
<evidence type="ECO:0000256" key="2">
    <source>
        <dbReference type="ARBA" id="ARBA00011135"/>
    </source>
</evidence>
<dbReference type="Gene3D" id="3.30.450.40">
    <property type="match status" value="1"/>
</dbReference>
<keyword evidence="11 12" id="KW-0535">Nitrogen fixation</keyword>
<dbReference type="InterPro" id="IPR025943">
    <property type="entry name" value="Sigma_54_int_dom_ATP-bd_2"/>
</dbReference>
<dbReference type="EMBL" id="AYLO01000011">
    <property type="protein sequence ID" value="ESS73727.1"/>
    <property type="molecule type" value="Genomic_DNA"/>
</dbReference>
<dbReference type="InterPro" id="IPR058031">
    <property type="entry name" value="AAA_lid_NorR"/>
</dbReference>
<evidence type="ECO:0000256" key="12">
    <source>
        <dbReference type="RuleBase" id="RU368029"/>
    </source>
</evidence>
<comment type="subunit">
    <text evidence="2 12">Interacts with sigma-54.</text>
</comment>
<dbReference type="Gene3D" id="1.10.8.60">
    <property type="match status" value="1"/>
</dbReference>
<dbReference type="PROSITE" id="PS00676">
    <property type="entry name" value="SIGMA54_INTERACT_2"/>
    <property type="match status" value="1"/>
</dbReference>
<dbReference type="RefSeq" id="WP_023493317.1">
    <property type="nucleotide sequence ID" value="NZ_AYLO01000011.1"/>
</dbReference>
<dbReference type="InterPro" id="IPR029016">
    <property type="entry name" value="GAF-like_dom_sf"/>
</dbReference>
<evidence type="ECO:0000313" key="14">
    <source>
        <dbReference type="EMBL" id="ESS73727.1"/>
    </source>
</evidence>
<dbReference type="InterPro" id="IPR002197">
    <property type="entry name" value="HTH_Fis"/>
</dbReference>
<dbReference type="InterPro" id="IPR027417">
    <property type="entry name" value="P-loop_NTPase"/>
</dbReference>
<evidence type="ECO:0000256" key="10">
    <source>
        <dbReference type="ARBA" id="ARBA00023163"/>
    </source>
</evidence>
<evidence type="ECO:0000256" key="4">
    <source>
        <dbReference type="ARBA" id="ARBA00022741"/>
    </source>
</evidence>
<dbReference type="eggNOG" id="COG3604">
    <property type="taxonomic scope" value="Bacteria"/>
</dbReference>
<evidence type="ECO:0000256" key="3">
    <source>
        <dbReference type="ARBA" id="ARBA00015308"/>
    </source>
</evidence>
<dbReference type="InterPro" id="IPR003018">
    <property type="entry name" value="GAF"/>
</dbReference>
<name>V5C5J1_9GAMM</name>
<dbReference type="Pfam" id="PF02954">
    <property type="entry name" value="HTH_8"/>
    <property type="match status" value="1"/>
</dbReference>
<dbReference type="GO" id="GO:0009399">
    <property type="term" value="P:nitrogen fixation"/>
    <property type="evidence" value="ECO:0007669"/>
    <property type="project" value="UniProtKB-UniRule"/>
</dbReference>
<evidence type="ECO:0000256" key="7">
    <source>
        <dbReference type="ARBA" id="ARBA00023015"/>
    </source>
</evidence>
<dbReference type="GO" id="GO:0003700">
    <property type="term" value="F:DNA-binding transcription factor activity"/>
    <property type="evidence" value="ECO:0007669"/>
    <property type="project" value="UniProtKB-UniRule"/>
</dbReference>
<dbReference type="Pfam" id="PF00158">
    <property type="entry name" value="Sigma54_activat"/>
    <property type="match status" value="1"/>
</dbReference>
<evidence type="ECO:0000256" key="1">
    <source>
        <dbReference type="ARBA" id="ARBA00002167"/>
    </source>
</evidence>
<dbReference type="STRING" id="1116472.MGMO_11c00340"/>
<dbReference type="FunFam" id="3.40.50.300:FF:000006">
    <property type="entry name" value="DNA-binding transcriptional regulator NtrC"/>
    <property type="match status" value="1"/>
</dbReference>
<protein>
    <recommendedName>
        <fullName evidence="3 12">Nif-specific regulatory protein</fullName>
    </recommendedName>
</protein>
<keyword evidence="6 12" id="KW-0902">Two-component regulatory system</keyword>
<evidence type="ECO:0000256" key="8">
    <source>
        <dbReference type="ARBA" id="ARBA00023125"/>
    </source>
</evidence>
<comment type="caution">
    <text evidence="14">The sequence shown here is derived from an EMBL/GenBank/DDBJ whole genome shotgun (WGS) entry which is preliminary data.</text>
</comment>
<dbReference type="PROSITE" id="PS50045">
    <property type="entry name" value="SIGMA54_INTERACT_4"/>
    <property type="match status" value="1"/>
</dbReference>
<evidence type="ECO:0000256" key="11">
    <source>
        <dbReference type="ARBA" id="ARBA00023231"/>
    </source>
</evidence>
<keyword evidence="5" id="KW-0067">ATP-binding</keyword>
<proteinExistence type="predicted"/>
<evidence type="ECO:0000256" key="9">
    <source>
        <dbReference type="ARBA" id="ARBA00023159"/>
    </source>
</evidence>
<dbReference type="PATRIC" id="fig|1116472.3.peg.410"/>
<dbReference type="PRINTS" id="PR01590">
    <property type="entry name" value="HTHFIS"/>
</dbReference>
<dbReference type="Gene3D" id="3.40.50.300">
    <property type="entry name" value="P-loop containing nucleotide triphosphate hydrolases"/>
    <property type="match status" value="1"/>
</dbReference>
<dbReference type="InterPro" id="IPR025662">
    <property type="entry name" value="Sigma_54_int_dom_ATP-bd_1"/>
</dbReference>
<dbReference type="NCBIfam" id="TIGR01817">
    <property type="entry name" value="nifA"/>
    <property type="match status" value="1"/>
</dbReference>
<keyword evidence="4" id="KW-0547">Nucleotide-binding</keyword>
<keyword evidence="10 12" id="KW-0804">Transcription</keyword>
<dbReference type="OrthoDB" id="9804019at2"/>
<dbReference type="PANTHER" id="PTHR32071:SF117">
    <property type="entry name" value="PTS-DEPENDENT DIHYDROXYACETONE KINASE OPERON REGULATORY PROTEIN-RELATED"/>
    <property type="match status" value="1"/>
</dbReference>
<dbReference type="InterPro" id="IPR002078">
    <property type="entry name" value="Sigma_54_int"/>
</dbReference>
<dbReference type="AlphaFoldDB" id="V5C5J1"/>
<sequence>MSSQMTNIQRDIELSSIYEISKILCSSLDLQKTIRQILNILSSHLQLQRTMVSLVQHDNEVHVIGAVGLSQEEIDRGRFQAGEGVIGKIVKMGVPIVVPDIANEPLFLNKTRARDLSDDKPIAFIGVPIKAAGKVLGVLSADRETRSRPGRIQHDMRFLKMVADLIGQTMHLHELVAAERKQLLNETYQLQKEVRAKPFASDVIGQSPCMQDIFGEVRRSASVSSTVLLRGESGTGKEMIAQSIHDLSPRKKAPFIRVNCAALTESLLESELFGHEKGAFTGAQHERKGRFELANGGTLFLDEIGEISPAFQSKLLRVLQEREFERVGGTKSIRVDVRLIAATNRNLEEAVSSGEFRADLYFRLNVVTIVLPPLRDRREDIPVLAIHFLDKFNRVNNRHLDISTDAMKILTDCYWPGNVRELENCVERTATMANGTAINALDLPCQHDKCFSLALGHVWRASGPVPDIRVVGVPNNHPSATPDVTHVESQDGKMPEFKSGRERFIWAMEQSGWVQAKAARLLNVTPRQMGYALQKYDIKVKKF</sequence>
<dbReference type="InterPro" id="IPR003593">
    <property type="entry name" value="AAA+_ATPase"/>
</dbReference>
<feature type="domain" description="Sigma-54 factor interaction" evidence="13">
    <location>
        <begin position="203"/>
        <end position="431"/>
    </location>
</feature>
<dbReference type="SMART" id="SM00065">
    <property type="entry name" value="GAF"/>
    <property type="match status" value="1"/>
</dbReference>
<dbReference type="PANTHER" id="PTHR32071">
    <property type="entry name" value="TRANSCRIPTIONAL REGULATORY PROTEIN"/>
    <property type="match status" value="1"/>
</dbReference>
<keyword evidence="15" id="KW-1185">Reference proteome</keyword>
<dbReference type="Proteomes" id="UP000017842">
    <property type="component" value="Unassembled WGS sequence"/>
</dbReference>
<dbReference type="CDD" id="cd00009">
    <property type="entry name" value="AAA"/>
    <property type="match status" value="1"/>
</dbReference>
<keyword evidence="9 12" id="KW-0010">Activator</keyword>
<dbReference type="PROSITE" id="PS00688">
    <property type="entry name" value="SIGMA54_INTERACT_3"/>
    <property type="match status" value="1"/>
</dbReference>
<reference evidence="14 15" key="1">
    <citation type="journal article" date="2013" name="Genome Announc.">
        <title>Draft Genome Sequence of the Methanotrophic Gammaproteobacterium Methyloglobulus morosus DSM 22980 Strain KoM1.</title>
        <authorList>
            <person name="Poehlein A."/>
            <person name="Deutzmann J.S."/>
            <person name="Daniel R."/>
            <person name="Simeonova D.D."/>
        </authorList>
    </citation>
    <scope>NUCLEOTIDE SEQUENCE [LARGE SCALE GENOMIC DNA]</scope>
    <source>
        <strain evidence="14 15">KoM1</strain>
    </source>
</reference>
<evidence type="ECO:0000259" key="13">
    <source>
        <dbReference type="PROSITE" id="PS50045"/>
    </source>
</evidence>
<keyword evidence="7 12" id="KW-0805">Transcription regulation</keyword>
<dbReference type="InterPro" id="IPR010113">
    <property type="entry name" value="Nif-specific_regulatory_prot"/>
</dbReference>